<dbReference type="GO" id="GO:0000166">
    <property type="term" value="F:nucleotide binding"/>
    <property type="evidence" value="ECO:0007669"/>
    <property type="project" value="UniProtKB-KW"/>
</dbReference>
<dbReference type="AlphaFoldDB" id="A0A9D0YUS9"/>
<evidence type="ECO:0000256" key="13">
    <source>
        <dbReference type="ARBA" id="ARBA00075987"/>
    </source>
</evidence>
<dbReference type="EMBL" id="DVFO01000101">
    <property type="protein sequence ID" value="HIQ61771.1"/>
    <property type="molecule type" value="Genomic_DNA"/>
</dbReference>
<dbReference type="GO" id="GO:0035870">
    <property type="term" value="F:dITP diphosphatase activity"/>
    <property type="evidence" value="ECO:0007669"/>
    <property type="project" value="UniProtKB-ARBA"/>
</dbReference>
<evidence type="ECO:0000256" key="6">
    <source>
        <dbReference type="ARBA" id="ARBA00022801"/>
    </source>
</evidence>
<evidence type="ECO:0000256" key="10">
    <source>
        <dbReference type="ARBA" id="ARBA00052017"/>
    </source>
</evidence>
<evidence type="ECO:0000313" key="18">
    <source>
        <dbReference type="EMBL" id="HIQ61771.1"/>
    </source>
</evidence>
<dbReference type="InterPro" id="IPR002637">
    <property type="entry name" value="RdgB/HAM1"/>
</dbReference>
<dbReference type="FunFam" id="3.90.950.10:FF:000001">
    <property type="entry name" value="dITP/XTP pyrophosphatase"/>
    <property type="match status" value="1"/>
</dbReference>
<evidence type="ECO:0000256" key="16">
    <source>
        <dbReference type="ARBA" id="ARBA00083635"/>
    </source>
</evidence>
<evidence type="ECO:0000256" key="9">
    <source>
        <dbReference type="ARBA" id="ARBA00051875"/>
    </source>
</evidence>
<evidence type="ECO:0000256" key="15">
    <source>
        <dbReference type="ARBA" id="ARBA00083186"/>
    </source>
</evidence>
<evidence type="ECO:0000256" key="14">
    <source>
        <dbReference type="ARBA" id="ARBA00078805"/>
    </source>
</evidence>
<keyword evidence="7" id="KW-0460">Magnesium</keyword>
<reference evidence="18" key="1">
    <citation type="submission" date="2020-10" db="EMBL/GenBank/DDBJ databases">
        <authorList>
            <person name="Gilroy R."/>
        </authorList>
    </citation>
    <scope>NUCLEOTIDE SEQUENCE</scope>
    <source>
        <strain evidence="18">ChiGjej2B2-12916</strain>
    </source>
</reference>
<dbReference type="GO" id="GO:0036220">
    <property type="term" value="F:ITP diphosphatase activity"/>
    <property type="evidence" value="ECO:0007669"/>
    <property type="project" value="UniProtKB-EC"/>
</dbReference>
<comment type="catalytic activity">
    <reaction evidence="9">
        <text>dITP + H2O = dIMP + diphosphate + H(+)</text>
        <dbReference type="Rhea" id="RHEA:28342"/>
        <dbReference type="ChEBI" id="CHEBI:15377"/>
        <dbReference type="ChEBI" id="CHEBI:15378"/>
        <dbReference type="ChEBI" id="CHEBI:33019"/>
        <dbReference type="ChEBI" id="CHEBI:61194"/>
        <dbReference type="ChEBI" id="CHEBI:61382"/>
        <dbReference type="EC" id="3.6.1.66"/>
    </reaction>
</comment>
<evidence type="ECO:0000256" key="17">
    <source>
        <dbReference type="RuleBase" id="RU003781"/>
    </source>
</evidence>
<reference evidence="18" key="2">
    <citation type="journal article" date="2021" name="PeerJ">
        <title>Extensive microbial diversity within the chicken gut microbiome revealed by metagenomics and culture.</title>
        <authorList>
            <person name="Gilroy R."/>
            <person name="Ravi A."/>
            <person name="Getino M."/>
            <person name="Pursley I."/>
            <person name="Horton D.L."/>
            <person name="Alikhan N.F."/>
            <person name="Baker D."/>
            <person name="Gharbi K."/>
            <person name="Hall N."/>
            <person name="Watson M."/>
            <person name="Adriaenssens E.M."/>
            <person name="Foster-Nyarko E."/>
            <person name="Jarju S."/>
            <person name="Secka A."/>
            <person name="Antonio M."/>
            <person name="Oren A."/>
            <person name="Chaudhuri R.R."/>
            <person name="La Ragione R."/>
            <person name="Hildebrand F."/>
            <person name="Pallen M.J."/>
        </authorList>
    </citation>
    <scope>NUCLEOTIDE SEQUENCE</scope>
    <source>
        <strain evidence="18">ChiGjej2B2-12916</strain>
    </source>
</reference>
<dbReference type="Proteomes" id="UP000886879">
    <property type="component" value="Unassembled WGS sequence"/>
</dbReference>
<dbReference type="Gene3D" id="3.90.950.10">
    <property type="match status" value="1"/>
</dbReference>
<evidence type="ECO:0000256" key="3">
    <source>
        <dbReference type="ARBA" id="ARBA00011738"/>
    </source>
</evidence>
<dbReference type="GO" id="GO:0017111">
    <property type="term" value="F:ribonucleoside triphosphate phosphatase activity"/>
    <property type="evidence" value="ECO:0007669"/>
    <property type="project" value="InterPro"/>
</dbReference>
<evidence type="ECO:0000256" key="12">
    <source>
        <dbReference type="ARBA" id="ARBA00071289"/>
    </source>
</evidence>
<gene>
    <name evidence="18" type="primary">rdgB</name>
    <name evidence="18" type="ORF">IAD31_09300</name>
</gene>
<comment type="subunit">
    <text evidence="3">Homodimer.</text>
</comment>
<evidence type="ECO:0000256" key="4">
    <source>
        <dbReference type="ARBA" id="ARBA00022723"/>
    </source>
</evidence>
<comment type="catalytic activity">
    <reaction evidence="10">
        <text>XTP + H2O = XMP + diphosphate + H(+)</text>
        <dbReference type="Rhea" id="RHEA:28610"/>
        <dbReference type="ChEBI" id="CHEBI:15377"/>
        <dbReference type="ChEBI" id="CHEBI:15378"/>
        <dbReference type="ChEBI" id="CHEBI:33019"/>
        <dbReference type="ChEBI" id="CHEBI:57464"/>
        <dbReference type="ChEBI" id="CHEBI:61314"/>
        <dbReference type="EC" id="3.6.1.66"/>
    </reaction>
</comment>
<dbReference type="PANTHER" id="PTHR11067:SF9">
    <property type="entry name" value="INOSINE TRIPHOSPHATE PYROPHOSPHATASE"/>
    <property type="match status" value="1"/>
</dbReference>
<evidence type="ECO:0000256" key="1">
    <source>
        <dbReference type="ARBA" id="ARBA00001946"/>
    </source>
</evidence>
<keyword evidence="5" id="KW-0547">Nucleotide-binding</keyword>
<feature type="non-terminal residue" evidence="18">
    <location>
        <position position="155"/>
    </location>
</feature>
<dbReference type="InterPro" id="IPR029001">
    <property type="entry name" value="ITPase-like_fam"/>
</dbReference>
<sequence>MELIVATHNKGKLREFGRILEPLGIRVRSEEEVCPGLEVEETGTTFAQNAYLKAKALYDATGLATVADDSGLCVDALGGAPGVYSARYAGENATDAQRVEKLLGELKDVPDGQRTARFVSAICCILPGGETIQCEGTCEGTIGWEPKGEDGFGYD</sequence>
<dbReference type="PANTHER" id="PTHR11067">
    <property type="entry name" value="INOSINE TRIPHOSPHATE PYROPHOSPHATASE/HAM1 PROTEIN"/>
    <property type="match status" value="1"/>
</dbReference>
<evidence type="ECO:0000256" key="2">
    <source>
        <dbReference type="ARBA" id="ARBA00008023"/>
    </source>
</evidence>
<accession>A0A9D0YUS9</accession>
<evidence type="ECO:0000313" key="19">
    <source>
        <dbReference type="Proteomes" id="UP000886879"/>
    </source>
</evidence>
<keyword evidence="6 17" id="KW-0378">Hydrolase</keyword>
<evidence type="ECO:0000256" key="8">
    <source>
        <dbReference type="ARBA" id="ARBA00023080"/>
    </source>
</evidence>
<proteinExistence type="inferred from homology"/>
<dbReference type="Pfam" id="PF01725">
    <property type="entry name" value="Ham1p_like"/>
    <property type="match status" value="1"/>
</dbReference>
<keyword evidence="8" id="KW-0546">Nucleotide metabolism</keyword>
<organism evidence="18 19">
    <name type="scientific">Candidatus Enterenecus faecium</name>
    <dbReference type="NCBI Taxonomy" id="2840780"/>
    <lineage>
        <taxon>Bacteria</taxon>
        <taxon>Bacillati</taxon>
        <taxon>Bacillota</taxon>
        <taxon>Clostridia</taxon>
        <taxon>Eubacteriales</taxon>
        <taxon>Candidatus Enterenecus</taxon>
    </lineage>
</organism>
<dbReference type="EC" id="3.6.1.66" evidence="11"/>
<evidence type="ECO:0000256" key="5">
    <source>
        <dbReference type="ARBA" id="ARBA00022741"/>
    </source>
</evidence>
<dbReference type="GO" id="GO:0009117">
    <property type="term" value="P:nucleotide metabolic process"/>
    <property type="evidence" value="ECO:0007669"/>
    <property type="project" value="UniProtKB-KW"/>
</dbReference>
<keyword evidence="4" id="KW-0479">Metal-binding</keyword>
<evidence type="ECO:0000256" key="7">
    <source>
        <dbReference type="ARBA" id="ARBA00022842"/>
    </source>
</evidence>
<dbReference type="GO" id="GO:0036222">
    <property type="term" value="F:XTP diphosphatase activity"/>
    <property type="evidence" value="ECO:0007669"/>
    <property type="project" value="UniProtKB-ARBA"/>
</dbReference>
<comment type="caution">
    <text evidence="18">The sequence shown here is derived from an EMBL/GenBank/DDBJ whole genome shotgun (WGS) entry which is preliminary data.</text>
</comment>
<dbReference type="CDD" id="cd00515">
    <property type="entry name" value="HAM1"/>
    <property type="match status" value="1"/>
</dbReference>
<dbReference type="GO" id="GO:0005829">
    <property type="term" value="C:cytosol"/>
    <property type="evidence" value="ECO:0007669"/>
    <property type="project" value="TreeGrafter"/>
</dbReference>
<dbReference type="SUPFAM" id="SSF52972">
    <property type="entry name" value="ITPase-like"/>
    <property type="match status" value="1"/>
</dbReference>
<evidence type="ECO:0000256" key="11">
    <source>
        <dbReference type="ARBA" id="ARBA00066468"/>
    </source>
</evidence>
<comment type="similarity">
    <text evidence="2 17">Belongs to the HAM1 NTPase family.</text>
</comment>
<name>A0A9D0YUS9_9FIRM</name>
<dbReference type="GO" id="GO:0046872">
    <property type="term" value="F:metal ion binding"/>
    <property type="evidence" value="ECO:0007669"/>
    <property type="project" value="UniProtKB-KW"/>
</dbReference>
<protein>
    <recommendedName>
        <fullName evidence="12">dITP/XTP pyrophosphatase</fullName>
        <ecNumber evidence="11">3.6.1.66</ecNumber>
    </recommendedName>
    <alternativeName>
        <fullName evidence="13">Non-canonical purine NTP pyrophosphatase</fullName>
    </alternativeName>
    <alternativeName>
        <fullName evidence="14">Non-standard purine NTP pyrophosphatase</fullName>
    </alternativeName>
    <alternativeName>
        <fullName evidence="16">Nucleoside-triphosphate diphosphatase</fullName>
    </alternativeName>
    <alternativeName>
        <fullName evidence="15">Nucleoside-triphosphate pyrophosphatase</fullName>
    </alternativeName>
</protein>
<dbReference type="GO" id="GO:0009146">
    <property type="term" value="P:purine nucleoside triphosphate catabolic process"/>
    <property type="evidence" value="ECO:0007669"/>
    <property type="project" value="UniProtKB-ARBA"/>
</dbReference>
<dbReference type="NCBIfam" id="TIGR00042">
    <property type="entry name" value="RdgB/HAM1 family non-canonical purine NTP pyrophosphatase"/>
    <property type="match status" value="1"/>
</dbReference>
<comment type="cofactor">
    <cofactor evidence="1">
        <name>Mg(2+)</name>
        <dbReference type="ChEBI" id="CHEBI:18420"/>
    </cofactor>
</comment>
<dbReference type="InterPro" id="IPR020922">
    <property type="entry name" value="dITP/XTP_pyrophosphatase"/>
</dbReference>
<dbReference type="HAMAP" id="MF_01405">
    <property type="entry name" value="Non_canon_purine_NTPase"/>
    <property type="match status" value="1"/>
</dbReference>